<protein>
    <submittedName>
        <fullName evidence="1">Uncharacterized protein</fullName>
    </submittedName>
</protein>
<evidence type="ECO:0000313" key="2">
    <source>
        <dbReference type="Proteomes" id="UP000247973"/>
    </source>
</evidence>
<keyword evidence="2" id="KW-1185">Reference proteome</keyword>
<gene>
    <name evidence="1" type="ORF">CLV62_1315</name>
</gene>
<dbReference type="Proteomes" id="UP000247973">
    <property type="component" value="Unassembled WGS sequence"/>
</dbReference>
<accession>A0A2V3PJ41</accession>
<organism evidence="1 2">
    <name type="scientific">Dysgonomonas alginatilytica</name>
    <dbReference type="NCBI Taxonomy" id="1605892"/>
    <lineage>
        <taxon>Bacteria</taxon>
        <taxon>Pseudomonadati</taxon>
        <taxon>Bacteroidota</taxon>
        <taxon>Bacteroidia</taxon>
        <taxon>Bacteroidales</taxon>
        <taxon>Dysgonomonadaceae</taxon>
        <taxon>Dysgonomonas</taxon>
    </lineage>
</organism>
<dbReference type="OrthoDB" id="1359858at2"/>
<comment type="caution">
    <text evidence="1">The sequence shown here is derived from an EMBL/GenBank/DDBJ whole genome shotgun (WGS) entry which is preliminary data.</text>
</comment>
<proteinExistence type="predicted"/>
<evidence type="ECO:0000313" key="1">
    <source>
        <dbReference type="EMBL" id="PXV60085.1"/>
    </source>
</evidence>
<sequence>MKYLYILFCFVLIGCSNNRQTSNSKADAVSNSSYFEIHDGGSDQYNSKTGSFTRLYKNGFKIYKVLLSDNEKESIDSLFKVTNFHGFPPEFAIDWKSNGEITMISPSFETSIELREKGTCKKVILDFINLNNPINHKDKALEYEKLYFEIWKRIWDKDEYKNIPKSDFEYL</sequence>
<name>A0A2V3PJ41_9BACT</name>
<dbReference type="EMBL" id="QICL01000031">
    <property type="protein sequence ID" value="PXV60085.1"/>
    <property type="molecule type" value="Genomic_DNA"/>
</dbReference>
<dbReference type="RefSeq" id="WP_110312136.1">
    <property type="nucleotide sequence ID" value="NZ_QICL01000031.1"/>
</dbReference>
<dbReference type="PROSITE" id="PS51257">
    <property type="entry name" value="PROKAR_LIPOPROTEIN"/>
    <property type="match status" value="1"/>
</dbReference>
<reference evidence="1 2" key="1">
    <citation type="submission" date="2018-03" db="EMBL/GenBank/DDBJ databases">
        <title>Genomic Encyclopedia of Archaeal and Bacterial Type Strains, Phase II (KMG-II): from individual species to whole genera.</title>
        <authorList>
            <person name="Goeker M."/>
        </authorList>
    </citation>
    <scope>NUCLEOTIDE SEQUENCE [LARGE SCALE GENOMIC DNA]</scope>
    <source>
        <strain evidence="1 2">DSM 100214</strain>
    </source>
</reference>
<dbReference type="AlphaFoldDB" id="A0A2V3PJ41"/>